<evidence type="ECO:0000313" key="2">
    <source>
        <dbReference type="Proteomes" id="UP001175227"/>
    </source>
</evidence>
<accession>A0AA39NJ54</accession>
<keyword evidence="2" id="KW-1185">Reference proteome</keyword>
<dbReference type="Proteomes" id="UP001175227">
    <property type="component" value="Unassembled WGS sequence"/>
</dbReference>
<gene>
    <name evidence="1" type="ORF">IW261DRAFT_1113809</name>
</gene>
<sequence length="163" mass="18534">MQHSARWTSFVRGTSNKSSVFTLMRLGEPERPCGNQSLNTCYARHHYRSPSHFHHGTRTRSSIPPEADAILSSLDNTLYRLSSPVLRRTTTFASPSFTFEPPSKPIPIHEYDTVLEWLLRILSGVAIPRWRTFDDLEGVPGLAETWGAKRAVDSVRDLLVLDW</sequence>
<dbReference type="AlphaFoldDB" id="A0AA39NJ54"/>
<comment type="caution">
    <text evidence="1">The sequence shown here is derived from an EMBL/GenBank/DDBJ whole genome shotgun (WGS) entry which is preliminary data.</text>
</comment>
<name>A0AA39NJ54_9AGAR</name>
<dbReference type="EMBL" id="JAUEPR010000081">
    <property type="protein sequence ID" value="KAK0466627.1"/>
    <property type="molecule type" value="Genomic_DNA"/>
</dbReference>
<evidence type="ECO:0000313" key="1">
    <source>
        <dbReference type="EMBL" id="KAK0466627.1"/>
    </source>
</evidence>
<reference evidence="1" key="1">
    <citation type="submission" date="2023-06" db="EMBL/GenBank/DDBJ databases">
        <authorList>
            <consortium name="Lawrence Berkeley National Laboratory"/>
            <person name="Ahrendt S."/>
            <person name="Sahu N."/>
            <person name="Indic B."/>
            <person name="Wong-Bajracharya J."/>
            <person name="Merenyi Z."/>
            <person name="Ke H.-M."/>
            <person name="Monk M."/>
            <person name="Kocsube S."/>
            <person name="Drula E."/>
            <person name="Lipzen A."/>
            <person name="Balint B."/>
            <person name="Henrissat B."/>
            <person name="Andreopoulos B."/>
            <person name="Martin F.M."/>
            <person name="Harder C.B."/>
            <person name="Rigling D."/>
            <person name="Ford K.L."/>
            <person name="Foster G.D."/>
            <person name="Pangilinan J."/>
            <person name="Papanicolaou A."/>
            <person name="Barry K."/>
            <person name="LaButti K."/>
            <person name="Viragh M."/>
            <person name="Koriabine M."/>
            <person name="Yan M."/>
            <person name="Riley R."/>
            <person name="Champramary S."/>
            <person name="Plett K.L."/>
            <person name="Tsai I.J."/>
            <person name="Slot J."/>
            <person name="Sipos G."/>
            <person name="Plett J."/>
            <person name="Nagy L.G."/>
            <person name="Grigoriev I.V."/>
        </authorList>
    </citation>
    <scope>NUCLEOTIDE SEQUENCE</scope>
    <source>
        <strain evidence="1">ICMP 16352</strain>
    </source>
</reference>
<proteinExistence type="predicted"/>
<organism evidence="1 2">
    <name type="scientific">Armillaria novae-zelandiae</name>
    <dbReference type="NCBI Taxonomy" id="153914"/>
    <lineage>
        <taxon>Eukaryota</taxon>
        <taxon>Fungi</taxon>
        <taxon>Dikarya</taxon>
        <taxon>Basidiomycota</taxon>
        <taxon>Agaricomycotina</taxon>
        <taxon>Agaricomycetes</taxon>
        <taxon>Agaricomycetidae</taxon>
        <taxon>Agaricales</taxon>
        <taxon>Marasmiineae</taxon>
        <taxon>Physalacriaceae</taxon>
        <taxon>Armillaria</taxon>
    </lineage>
</organism>
<protein>
    <submittedName>
        <fullName evidence="1">Uncharacterized protein</fullName>
    </submittedName>
</protein>